<evidence type="ECO:0000313" key="1">
    <source>
        <dbReference type="EMBL" id="NYT27195.1"/>
    </source>
</evidence>
<protein>
    <submittedName>
        <fullName evidence="1">Uncharacterized protein</fullName>
    </submittedName>
</protein>
<comment type="caution">
    <text evidence="1">The sequence shown here is derived from an EMBL/GenBank/DDBJ whole genome shotgun (WGS) entry which is preliminary data.</text>
</comment>
<name>A0A853F623_9GAMM</name>
<proteinExistence type="predicted"/>
<accession>A0A853F623</accession>
<evidence type="ECO:0000313" key="2">
    <source>
        <dbReference type="Proteomes" id="UP000568751"/>
    </source>
</evidence>
<dbReference type="EMBL" id="JACCHT010000001">
    <property type="protein sequence ID" value="NYT27195.1"/>
    <property type="molecule type" value="Genomic_DNA"/>
</dbReference>
<dbReference type="Proteomes" id="UP000568751">
    <property type="component" value="Unassembled WGS sequence"/>
</dbReference>
<gene>
    <name evidence="1" type="ORF">H0A76_04425</name>
</gene>
<sequence length="104" mass="11416">MAKVLTQREMEEFFQTIKFNTGTLQTVSEKNPLDAIIIGADTLHAGISIIKAGFGVNLFGSLVGSADLINTISNWENTSTLDKTQNPLPMQKNLLLYGKPLLKH</sequence>
<organism evidence="1 2">
    <name type="scientific">Candidatus Thiodubiliella endoseptemdiera</name>
    <dbReference type="NCBI Taxonomy" id="2738886"/>
    <lineage>
        <taxon>Bacteria</taxon>
        <taxon>Pseudomonadati</taxon>
        <taxon>Pseudomonadota</taxon>
        <taxon>Gammaproteobacteria</taxon>
        <taxon>Candidatus Pseudothioglobaceae</taxon>
        <taxon>Candidatus Thiodubiliella</taxon>
    </lineage>
</organism>
<reference evidence="1 2" key="1">
    <citation type="submission" date="2020-05" db="EMBL/GenBank/DDBJ databases">
        <title>Horizontal transmission and recombination maintain forever young bacterial symbiont genomes.</title>
        <authorList>
            <person name="Russell S.L."/>
            <person name="Pepper-Tunick E."/>
            <person name="Svedberg J."/>
            <person name="Byrne A."/>
            <person name="Ruelas Castillo J."/>
            <person name="Vollmers C."/>
            <person name="Beinart R.A."/>
            <person name="Corbett-Detig R."/>
        </authorList>
    </citation>
    <scope>NUCLEOTIDE SEQUENCE [LARGE SCALE GENOMIC DNA]</scope>
    <source>
        <strain evidence="1">455</strain>
    </source>
</reference>
<dbReference type="AlphaFoldDB" id="A0A853F623"/>